<gene>
    <name evidence="1" type="ORF">C7382_107147</name>
</gene>
<dbReference type="GeneID" id="94550776"/>
<dbReference type="EMBL" id="QEKY01000007">
    <property type="protein sequence ID" value="PVZ10781.1"/>
    <property type="molecule type" value="Genomic_DNA"/>
</dbReference>
<comment type="caution">
    <text evidence="1">The sequence shown here is derived from an EMBL/GenBank/DDBJ whole genome shotgun (WGS) entry which is preliminary data.</text>
</comment>
<protein>
    <submittedName>
        <fullName evidence="1">Uncharacterized protein</fullName>
    </submittedName>
</protein>
<organism evidence="1 2">
    <name type="scientific">Porphyromonas loveana</name>
    <dbReference type="NCBI Taxonomy" id="1884669"/>
    <lineage>
        <taxon>Bacteria</taxon>
        <taxon>Pseudomonadati</taxon>
        <taxon>Bacteroidota</taxon>
        <taxon>Bacteroidia</taxon>
        <taxon>Bacteroidales</taxon>
        <taxon>Porphyromonadaceae</taxon>
        <taxon>Porphyromonas</taxon>
    </lineage>
</organism>
<dbReference type="AlphaFoldDB" id="A0A2U1FEY8"/>
<dbReference type="Proteomes" id="UP000245462">
    <property type="component" value="Unassembled WGS sequence"/>
</dbReference>
<dbReference type="RefSeq" id="WP_116679305.1">
    <property type="nucleotide sequence ID" value="NZ_QEKY01000007.1"/>
</dbReference>
<accession>A0A2U1FEY8</accession>
<proteinExistence type="predicted"/>
<evidence type="ECO:0000313" key="1">
    <source>
        <dbReference type="EMBL" id="PVZ10781.1"/>
    </source>
</evidence>
<keyword evidence="2" id="KW-1185">Reference proteome</keyword>
<reference evidence="1 2" key="1">
    <citation type="submission" date="2018-04" db="EMBL/GenBank/DDBJ databases">
        <title>Genomic Encyclopedia of Type Strains, Phase IV (KMG-IV): sequencing the most valuable type-strain genomes for metagenomic binning, comparative biology and taxonomic classification.</title>
        <authorList>
            <person name="Goeker M."/>
        </authorList>
    </citation>
    <scope>NUCLEOTIDE SEQUENCE [LARGE SCALE GENOMIC DNA]</scope>
    <source>
        <strain evidence="1 2">DSM 28520</strain>
    </source>
</reference>
<sequence length="253" mass="27536">MVYTQDLAMQKNALSLLSFLSEAKKIMKKAISISSLGVILLFMLFSCSKSPIVTSSEELSTSIEEVYSSSFRGLENEIISFRQRGEIDLPEDSENHEIVDANYSELWDQYGFTEYTKAFLNGLPTVFLDNPLLPTIAEINGQDIPANEKLLMADLLGKIDAIKNYLLEDSSRGMAEYEAAVKKCYETYLIELGLSLLDATGGAITGSIGAPGIGTAVGFAVGGTIGVIKAYANYKLCVKDAKQLINQQSVSPQ</sequence>
<name>A0A2U1FEY8_9PORP</name>
<evidence type="ECO:0000313" key="2">
    <source>
        <dbReference type="Proteomes" id="UP000245462"/>
    </source>
</evidence>